<reference evidence="1" key="1">
    <citation type="submission" date="2023-04" db="EMBL/GenBank/DDBJ databases">
        <authorList>
            <consortium name="ELIXIR-Norway"/>
        </authorList>
    </citation>
    <scope>NUCLEOTIDE SEQUENCE [LARGE SCALE GENOMIC DNA]</scope>
</reference>
<proteinExistence type="predicted"/>
<protein>
    <recommendedName>
        <fullName evidence="3">N-acetyltransferase domain-containing protein</fullName>
    </recommendedName>
</protein>
<keyword evidence="2" id="KW-1185">Reference proteome</keyword>
<evidence type="ECO:0000313" key="1">
    <source>
        <dbReference type="EMBL" id="CAI9159099.1"/>
    </source>
</evidence>
<sequence>MMAVTVDLAISCDNVPDVCMSPGWQGAGVERAMLDVIRPKRSCPGCTFACLAVGAQARPFTSLSLGCLGPAGLPCRTTRQLSLPPLLPLPVCRGYDRAGPPLLSRKTGAPESC</sequence>
<dbReference type="Proteomes" id="UP001176941">
    <property type="component" value="Chromosome 18"/>
</dbReference>
<name>A0ABN8YCH6_RANTA</name>
<evidence type="ECO:0000313" key="2">
    <source>
        <dbReference type="Proteomes" id="UP001176941"/>
    </source>
</evidence>
<accession>A0ABN8YCH6</accession>
<dbReference type="EMBL" id="OX459954">
    <property type="protein sequence ID" value="CAI9159099.1"/>
    <property type="molecule type" value="Genomic_DNA"/>
</dbReference>
<evidence type="ECO:0008006" key="3">
    <source>
        <dbReference type="Google" id="ProtNLM"/>
    </source>
</evidence>
<gene>
    <name evidence="1" type="ORF">MRATA1EN1_LOCUS8061</name>
</gene>
<organism evidence="1 2">
    <name type="scientific">Rangifer tarandus platyrhynchus</name>
    <name type="common">Svalbard reindeer</name>
    <dbReference type="NCBI Taxonomy" id="3082113"/>
    <lineage>
        <taxon>Eukaryota</taxon>
        <taxon>Metazoa</taxon>
        <taxon>Chordata</taxon>
        <taxon>Craniata</taxon>
        <taxon>Vertebrata</taxon>
        <taxon>Euteleostomi</taxon>
        <taxon>Mammalia</taxon>
        <taxon>Eutheria</taxon>
        <taxon>Laurasiatheria</taxon>
        <taxon>Artiodactyla</taxon>
        <taxon>Ruminantia</taxon>
        <taxon>Pecora</taxon>
        <taxon>Cervidae</taxon>
        <taxon>Odocoileinae</taxon>
        <taxon>Rangifer</taxon>
    </lineage>
</organism>